<gene>
    <name evidence="2" type="ORF">OXX778_LOCUS16133</name>
</gene>
<keyword evidence="3" id="KW-1185">Reference proteome</keyword>
<name>A0A814GF07_9BILA</name>
<dbReference type="PANTHER" id="PTHR28153:SF1">
    <property type="entry name" value="DUF4484 DOMAIN-CONTAINING PROTEIN"/>
    <property type="match status" value="1"/>
</dbReference>
<evidence type="ECO:0000313" key="3">
    <source>
        <dbReference type="Proteomes" id="UP000663879"/>
    </source>
</evidence>
<dbReference type="PANTHER" id="PTHR28153">
    <property type="entry name" value="PROTEIN, PUTATIVE-RELATED"/>
    <property type="match status" value="1"/>
</dbReference>
<dbReference type="InterPro" id="IPR053056">
    <property type="entry name" value="Lipid_Metab_Assoc_Protein"/>
</dbReference>
<protein>
    <recommendedName>
        <fullName evidence="1">UDENN domain-containing protein</fullName>
    </recommendedName>
</protein>
<dbReference type="InterPro" id="IPR037516">
    <property type="entry name" value="Tripartite_DENN"/>
</dbReference>
<proteinExistence type="predicted"/>
<feature type="domain" description="UDENN" evidence="1">
    <location>
        <begin position="1"/>
        <end position="387"/>
    </location>
</feature>
<dbReference type="Pfam" id="PF09804">
    <property type="entry name" value="DENND11"/>
    <property type="match status" value="1"/>
</dbReference>
<dbReference type="AlphaFoldDB" id="A0A814GF07"/>
<dbReference type="PROSITE" id="PS50211">
    <property type="entry name" value="DENN"/>
    <property type="match status" value="1"/>
</dbReference>
<dbReference type="GO" id="GO:0005811">
    <property type="term" value="C:lipid droplet"/>
    <property type="evidence" value="ECO:0007669"/>
    <property type="project" value="TreeGrafter"/>
</dbReference>
<dbReference type="InterPro" id="IPR018626">
    <property type="entry name" value="LCHN/Anr2"/>
</dbReference>
<comment type="caution">
    <text evidence="2">The sequence shown here is derived from an EMBL/GenBank/DDBJ whole genome shotgun (WGS) entry which is preliminary data.</text>
</comment>
<evidence type="ECO:0000259" key="1">
    <source>
        <dbReference type="PROSITE" id="PS50211"/>
    </source>
</evidence>
<sequence>MEKSNFADSLKAIFVCSFDTRLGNVLEWQYPREVNLDKIEFKALASCLHLTQYDLVYFNHNGMFGLAAFKTLVINDSKERNVRMKSVGLISKSYESLKEFYNFLAHQVKVQLDNPGVYVHLESFWSNKIINENEFLILKYNKLDIISNEQSKNLLSLLFDKRLRLFKDLDVRTEFNEKIYLKCALFYGPSLFIIWKYLLLNKRIMIYSQPPVINLCLRLMCLFEMLKCDVFDFKLFDPKPYFYVSVVDIDQLSEESSYIACTTEKIFESKQNLFDLYIDNSEILCVNSNNRKQSLKPNSLDKKRSDTLIDLLMNSNEQDQQVFLNFFKDLNSKIFNQLEETQSMQNQNENKNLLTDQLIRKMDLDPSDDRDFLNSLIRLHNFTIKFF</sequence>
<accession>A0A814GF07</accession>
<organism evidence="2 3">
    <name type="scientific">Brachionus calyciflorus</name>
    <dbReference type="NCBI Taxonomy" id="104777"/>
    <lineage>
        <taxon>Eukaryota</taxon>
        <taxon>Metazoa</taxon>
        <taxon>Spiralia</taxon>
        <taxon>Gnathifera</taxon>
        <taxon>Rotifera</taxon>
        <taxon>Eurotatoria</taxon>
        <taxon>Monogononta</taxon>
        <taxon>Pseudotrocha</taxon>
        <taxon>Ploima</taxon>
        <taxon>Brachionidae</taxon>
        <taxon>Brachionus</taxon>
    </lineage>
</organism>
<reference evidence="2" key="1">
    <citation type="submission" date="2021-02" db="EMBL/GenBank/DDBJ databases">
        <authorList>
            <person name="Nowell W R."/>
        </authorList>
    </citation>
    <scope>NUCLEOTIDE SEQUENCE</scope>
    <source>
        <strain evidence="2">Ploen Becks lab</strain>
    </source>
</reference>
<dbReference type="OrthoDB" id="2152680at2759"/>
<dbReference type="EMBL" id="CAJNOC010003733">
    <property type="protein sequence ID" value="CAF0995482.1"/>
    <property type="molecule type" value="Genomic_DNA"/>
</dbReference>
<dbReference type="Proteomes" id="UP000663879">
    <property type="component" value="Unassembled WGS sequence"/>
</dbReference>
<evidence type="ECO:0000313" key="2">
    <source>
        <dbReference type="EMBL" id="CAF0995482.1"/>
    </source>
</evidence>